<accession>A0A074ZCT6</accession>
<dbReference type="Proteomes" id="UP000054324">
    <property type="component" value="Unassembled WGS sequence"/>
</dbReference>
<dbReference type="RefSeq" id="XP_009171150.1">
    <property type="nucleotide sequence ID" value="XM_009172886.1"/>
</dbReference>
<gene>
    <name evidence="1" type="ORF">T265_07382</name>
</gene>
<protein>
    <submittedName>
        <fullName evidence="1">Uncharacterized protein</fullName>
    </submittedName>
</protein>
<dbReference type="EMBL" id="KL596787">
    <property type="protein sequence ID" value="KER25091.1"/>
    <property type="molecule type" value="Genomic_DNA"/>
</dbReference>
<dbReference type="CTD" id="20321561"/>
<keyword evidence="2" id="KW-1185">Reference proteome</keyword>
<sequence>MAAMSVSIKIAWVNVWRYRHLGMIVCSVNVGTPNNGERDDDSVAWVAIGPSDDGLVILIGRVITGTHEKTSQGRLSKRDMRAHG</sequence>
<evidence type="ECO:0000313" key="1">
    <source>
        <dbReference type="EMBL" id="KER25091.1"/>
    </source>
</evidence>
<evidence type="ECO:0000313" key="2">
    <source>
        <dbReference type="Proteomes" id="UP000054324"/>
    </source>
</evidence>
<name>A0A074ZCT6_OPIVI</name>
<dbReference type="KEGG" id="ovi:T265_07382"/>
<dbReference type="GeneID" id="20321561"/>
<dbReference type="AlphaFoldDB" id="A0A074ZCT6"/>
<organism evidence="1 2">
    <name type="scientific">Opisthorchis viverrini</name>
    <name type="common">Southeast Asian liver fluke</name>
    <dbReference type="NCBI Taxonomy" id="6198"/>
    <lineage>
        <taxon>Eukaryota</taxon>
        <taxon>Metazoa</taxon>
        <taxon>Spiralia</taxon>
        <taxon>Lophotrochozoa</taxon>
        <taxon>Platyhelminthes</taxon>
        <taxon>Trematoda</taxon>
        <taxon>Digenea</taxon>
        <taxon>Opisthorchiida</taxon>
        <taxon>Opisthorchiata</taxon>
        <taxon>Opisthorchiidae</taxon>
        <taxon>Opisthorchis</taxon>
    </lineage>
</organism>
<proteinExistence type="predicted"/>
<reference evidence="1 2" key="1">
    <citation type="submission" date="2013-11" db="EMBL/GenBank/DDBJ databases">
        <title>Opisthorchis viverrini - life in the bile duct.</title>
        <authorList>
            <person name="Young N.D."/>
            <person name="Nagarajan N."/>
            <person name="Lin S.J."/>
            <person name="Korhonen P.K."/>
            <person name="Jex A.R."/>
            <person name="Hall R.S."/>
            <person name="Safavi-Hemami H."/>
            <person name="Kaewkong W."/>
            <person name="Bertrand D."/>
            <person name="Gao S."/>
            <person name="Seet Q."/>
            <person name="Wongkham S."/>
            <person name="Teh B.T."/>
            <person name="Wongkham C."/>
            <person name="Intapan P.M."/>
            <person name="Maleewong W."/>
            <person name="Yang X."/>
            <person name="Hu M."/>
            <person name="Wang Z."/>
            <person name="Hofmann A."/>
            <person name="Sternberg P.W."/>
            <person name="Tan P."/>
            <person name="Wang J."/>
            <person name="Gasser R.B."/>
        </authorList>
    </citation>
    <scope>NUCLEOTIDE SEQUENCE [LARGE SCALE GENOMIC DNA]</scope>
</reference>